<sequence length="138" mass="15229">MGNESSSSKSANGLHKTTTHEIPKKKISRFILHEKNSRQDSLESNDSGIITTPTPAGIFIRRKISAPMSASSLSTRRPHSIDSSRGEPPLDIHNVNNNKTLIKSFSRDHAEDDFSPEFYGSKKCVVRKANPHFGVQSA</sequence>
<feature type="compositionally biased region" description="Polar residues" evidence="1">
    <location>
        <begin position="1"/>
        <end position="11"/>
    </location>
</feature>
<dbReference type="Proteomes" id="UP000267096">
    <property type="component" value="Unassembled WGS sequence"/>
</dbReference>
<reference evidence="2 3" key="2">
    <citation type="submission" date="2018-11" db="EMBL/GenBank/DDBJ databases">
        <authorList>
            <consortium name="Pathogen Informatics"/>
        </authorList>
    </citation>
    <scope>NUCLEOTIDE SEQUENCE [LARGE SCALE GENOMIC DNA]</scope>
</reference>
<evidence type="ECO:0000313" key="3">
    <source>
        <dbReference type="Proteomes" id="UP000267096"/>
    </source>
</evidence>
<dbReference type="EMBL" id="UYRR01031677">
    <property type="protein sequence ID" value="VDK51879.1"/>
    <property type="molecule type" value="Genomic_DNA"/>
</dbReference>
<feature type="compositionally biased region" description="Basic and acidic residues" evidence="1">
    <location>
        <begin position="79"/>
        <end position="90"/>
    </location>
</feature>
<dbReference type="AlphaFoldDB" id="A0A0M3K1U6"/>
<keyword evidence="3" id="KW-1185">Reference proteome</keyword>
<feature type="region of interest" description="Disordered" evidence="1">
    <location>
        <begin position="68"/>
        <end position="95"/>
    </location>
</feature>
<name>A0A0M3K1U6_ANISI</name>
<evidence type="ECO:0000313" key="4">
    <source>
        <dbReference type="WBParaSite" id="ASIM_0001485401-mRNA-1"/>
    </source>
</evidence>
<feature type="compositionally biased region" description="Polar residues" evidence="1">
    <location>
        <begin position="42"/>
        <end position="54"/>
    </location>
</feature>
<dbReference type="WBParaSite" id="ASIM_0001485401-mRNA-1">
    <property type="protein sequence ID" value="ASIM_0001485401-mRNA-1"/>
    <property type="gene ID" value="ASIM_0001485401"/>
</dbReference>
<evidence type="ECO:0000256" key="1">
    <source>
        <dbReference type="SAM" id="MobiDB-lite"/>
    </source>
</evidence>
<feature type="region of interest" description="Disordered" evidence="1">
    <location>
        <begin position="1"/>
        <end position="54"/>
    </location>
</feature>
<gene>
    <name evidence="2" type="ORF">ASIM_LOCUS14264</name>
</gene>
<evidence type="ECO:0000313" key="2">
    <source>
        <dbReference type="EMBL" id="VDK51879.1"/>
    </source>
</evidence>
<protein>
    <submittedName>
        <fullName evidence="4">Serine/threonine-protein kinase HAL5-like</fullName>
    </submittedName>
</protein>
<dbReference type="OrthoDB" id="10498573at2759"/>
<organism evidence="4">
    <name type="scientific">Anisakis simplex</name>
    <name type="common">Herring worm</name>
    <dbReference type="NCBI Taxonomy" id="6269"/>
    <lineage>
        <taxon>Eukaryota</taxon>
        <taxon>Metazoa</taxon>
        <taxon>Ecdysozoa</taxon>
        <taxon>Nematoda</taxon>
        <taxon>Chromadorea</taxon>
        <taxon>Rhabditida</taxon>
        <taxon>Spirurina</taxon>
        <taxon>Ascaridomorpha</taxon>
        <taxon>Ascaridoidea</taxon>
        <taxon>Anisakidae</taxon>
        <taxon>Anisakis</taxon>
        <taxon>Anisakis simplex complex</taxon>
    </lineage>
</organism>
<feature type="compositionally biased region" description="Basic and acidic residues" evidence="1">
    <location>
        <begin position="31"/>
        <end position="41"/>
    </location>
</feature>
<proteinExistence type="predicted"/>
<accession>A0A0M3K1U6</accession>
<reference evidence="4" key="1">
    <citation type="submission" date="2017-02" db="UniProtKB">
        <authorList>
            <consortium name="WormBaseParasite"/>
        </authorList>
    </citation>
    <scope>IDENTIFICATION</scope>
</reference>